<dbReference type="EMBL" id="HBFW01021836">
    <property type="protein sequence ID" value="CAD8942996.1"/>
    <property type="molecule type" value="Transcribed_RNA"/>
</dbReference>
<dbReference type="AlphaFoldDB" id="A0A7S1DA58"/>
<accession>A0A7S1DA58</accession>
<name>A0A7S1DA58_CYCTE</name>
<reference evidence="2" key="1">
    <citation type="submission" date="2021-01" db="EMBL/GenBank/DDBJ databases">
        <authorList>
            <person name="Corre E."/>
            <person name="Pelletier E."/>
            <person name="Niang G."/>
            <person name="Scheremetjew M."/>
            <person name="Finn R."/>
            <person name="Kale V."/>
            <person name="Holt S."/>
            <person name="Cochrane G."/>
            <person name="Meng A."/>
            <person name="Brown T."/>
            <person name="Cohen L."/>
        </authorList>
    </citation>
    <scope>NUCLEOTIDE SEQUENCE</scope>
    <source>
        <strain evidence="2">ECT3854</strain>
    </source>
</reference>
<gene>
    <name evidence="2" type="ORF">CTEN0397_LOCUS14063</name>
</gene>
<organism evidence="2">
    <name type="scientific">Cyclophora tenuis</name>
    <name type="common">Marine diatom</name>
    <dbReference type="NCBI Taxonomy" id="216820"/>
    <lineage>
        <taxon>Eukaryota</taxon>
        <taxon>Sar</taxon>
        <taxon>Stramenopiles</taxon>
        <taxon>Ochrophyta</taxon>
        <taxon>Bacillariophyta</taxon>
        <taxon>Fragilariophyceae</taxon>
        <taxon>Fragilariophycidae</taxon>
        <taxon>Cyclophorales</taxon>
        <taxon>Cyclophoraceae</taxon>
        <taxon>Cyclophora</taxon>
    </lineage>
</organism>
<evidence type="ECO:0000313" key="2">
    <source>
        <dbReference type="EMBL" id="CAD8942996.1"/>
    </source>
</evidence>
<protein>
    <submittedName>
        <fullName evidence="2">Uncharacterized protein</fullName>
    </submittedName>
</protein>
<proteinExistence type="predicted"/>
<sequence>MSEVITADKVKEEMDLARADVVSCEKEIQSIKSKIRELGSTAVAPDEANPNSLELVVLKVEGLPEAAKPSFILQLSSPVEEDIISKLFDPLDESAEGSVATFAGVEISTATLTISAKDMDIPLGVSVPQDVASLCHIKDVMKAQDEYVQEFSVAFSPEGAETAAEQVAETETAAQESKTSEAADAENEGEKAESKPTESATEPAAAEPATEPATEPAAEPTTAPATEPVVEPICRATFRAKYKPSPKDQREELYDLLNKASQKKSKALDRLRKSATMVSRLAPSSTTITAPSARTKSVQKGFLNKGKKPSKMMQWYNRNFGPGSMIRAVVPAVKNYVIFAVAVGFFHFKGQFLALPAPV</sequence>
<feature type="compositionally biased region" description="Low complexity" evidence="1">
    <location>
        <begin position="160"/>
        <end position="176"/>
    </location>
</feature>
<feature type="region of interest" description="Disordered" evidence="1">
    <location>
        <begin position="160"/>
        <end position="230"/>
    </location>
</feature>
<evidence type="ECO:0000256" key="1">
    <source>
        <dbReference type="SAM" id="MobiDB-lite"/>
    </source>
</evidence>
<feature type="compositionally biased region" description="Low complexity" evidence="1">
    <location>
        <begin position="197"/>
        <end position="228"/>
    </location>
</feature>